<gene>
    <name evidence="5" type="ORF">TRUGW13939_02892</name>
</gene>
<proteinExistence type="inferred from homology"/>
<dbReference type="Gene3D" id="2.160.10.10">
    <property type="entry name" value="Hexapeptide repeat proteins"/>
    <property type="match status" value="1"/>
</dbReference>
<dbReference type="KEGG" id="trg:TRUGW13939_02892"/>
<dbReference type="InterPro" id="IPR011004">
    <property type="entry name" value="Trimer_LpxA-like_sf"/>
</dbReference>
<reference evidence="6" key="1">
    <citation type="submission" date="2020-06" db="EMBL/GenBank/DDBJ databases">
        <title>A chromosome-scale genome assembly of Talaromyces rugulosus W13939.</title>
        <authorList>
            <person name="Wang B."/>
            <person name="Guo L."/>
            <person name="Ye K."/>
            <person name="Wang L."/>
        </authorList>
    </citation>
    <scope>NUCLEOTIDE SEQUENCE [LARGE SCALE GENOMIC DNA]</scope>
    <source>
        <strain evidence="6">W13939</strain>
    </source>
</reference>
<keyword evidence="6" id="KW-1185">Reference proteome</keyword>
<dbReference type="AlphaFoldDB" id="A0A7H8QPB1"/>
<accession>A0A7H8QPB1</accession>
<dbReference type="RefSeq" id="XP_035341972.1">
    <property type="nucleotide sequence ID" value="XM_035486079.1"/>
</dbReference>
<dbReference type="EMBL" id="CP055899">
    <property type="protein sequence ID" value="QKX55794.1"/>
    <property type="molecule type" value="Genomic_DNA"/>
</dbReference>
<dbReference type="GO" id="GO:0008374">
    <property type="term" value="F:O-acyltransferase activity"/>
    <property type="evidence" value="ECO:0007669"/>
    <property type="project" value="TreeGrafter"/>
</dbReference>
<comment type="similarity">
    <text evidence="1">Belongs to the transferase hexapeptide repeat family.</text>
</comment>
<dbReference type="GeneID" id="55990399"/>
<feature type="compositionally biased region" description="Basic and acidic residues" evidence="3">
    <location>
        <begin position="40"/>
        <end position="57"/>
    </location>
</feature>
<dbReference type="CDD" id="cd03357">
    <property type="entry name" value="LbH_MAT_GAT"/>
    <property type="match status" value="1"/>
</dbReference>
<dbReference type="InterPro" id="IPR024688">
    <property type="entry name" value="Mac_dom"/>
</dbReference>
<name>A0A7H8QPB1_TALRU</name>
<evidence type="ECO:0000256" key="3">
    <source>
        <dbReference type="SAM" id="MobiDB-lite"/>
    </source>
</evidence>
<evidence type="ECO:0000313" key="5">
    <source>
        <dbReference type="EMBL" id="QKX55794.1"/>
    </source>
</evidence>
<dbReference type="OrthoDB" id="25818at2759"/>
<dbReference type="InterPro" id="IPR018357">
    <property type="entry name" value="Hexapep_transf_CS"/>
</dbReference>
<feature type="region of interest" description="Disordered" evidence="3">
    <location>
        <begin position="9"/>
        <end position="57"/>
    </location>
</feature>
<dbReference type="PANTHER" id="PTHR23416:SF23">
    <property type="entry name" value="ACETYLTRANSFERASE C18B11.09C-RELATED"/>
    <property type="match status" value="1"/>
</dbReference>
<dbReference type="InterPro" id="IPR051159">
    <property type="entry name" value="Hexapeptide_acetyltransf"/>
</dbReference>
<dbReference type="PROSITE" id="PS00101">
    <property type="entry name" value="HEXAPEP_TRANSFERASES"/>
    <property type="match status" value="1"/>
</dbReference>
<dbReference type="SMART" id="SM01266">
    <property type="entry name" value="Mac"/>
    <property type="match status" value="1"/>
</dbReference>
<evidence type="ECO:0000259" key="4">
    <source>
        <dbReference type="SMART" id="SM01266"/>
    </source>
</evidence>
<protein>
    <recommendedName>
        <fullName evidence="4">Maltose/galactoside acetyltransferase domain-containing protein</fullName>
    </recommendedName>
</protein>
<evidence type="ECO:0000313" key="6">
    <source>
        <dbReference type="Proteomes" id="UP000509510"/>
    </source>
</evidence>
<dbReference type="Pfam" id="PF12464">
    <property type="entry name" value="Mac"/>
    <property type="match status" value="1"/>
</dbReference>
<dbReference type="Proteomes" id="UP000509510">
    <property type="component" value="Chromosome II"/>
</dbReference>
<organism evidence="5 6">
    <name type="scientific">Talaromyces rugulosus</name>
    <name type="common">Penicillium rugulosum</name>
    <dbReference type="NCBI Taxonomy" id="121627"/>
    <lineage>
        <taxon>Eukaryota</taxon>
        <taxon>Fungi</taxon>
        <taxon>Dikarya</taxon>
        <taxon>Ascomycota</taxon>
        <taxon>Pezizomycotina</taxon>
        <taxon>Eurotiomycetes</taxon>
        <taxon>Eurotiomycetidae</taxon>
        <taxon>Eurotiales</taxon>
        <taxon>Trichocomaceae</taxon>
        <taxon>Talaromyces</taxon>
        <taxon>Talaromyces sect. Islandici</taxon>
    </lineage>
</organism>
<sequence length="276" mass="30304">MALWFRRLLPRKGRGSSRPVNDPDAAPPKQTSPNSSVTELTHHSQHVQDGRKSRRTREEIADLNAKYASRIGMPNSSQYQLMVAGDPYRVLNCPQLMGGKVEARRFCAKYNLDDQVLEDQSDMPLDDVFKELRKAREAMLRSIIGRVGQGPVIEPPFHFSYGCNIVLGDKFYANVNLRIMDSALVVIGNNVLIGPNVTIVTDLHNKDLETRRNVYSSPVVIEDDCWIAANSVILPGVTIGKGSVIGAGSVVARDISPGSVAMGTPARAQGHRPGLY</sequence>
<dbReference type="SUPFAM" id="SSF51161">
    <property type="entry name" value="Trimeric LpxA-like enzymes"/>
    <property type="match status" value="1"/>
</dbReference>
<evidence type="ECO:0000256" key="2">
    <source>
        <dbReference type="ARBA" id="ARBA00022679"/>
    </source>
</evidence>
<evidence type="ECO:0000256" key="1">
    <source>
        <dbReference type="ARBA" id="ARBA00007274"/>
    </source>
</evidence>
<dbReference type="PANTHER" id="PTHR23416">
    <property type="entry name" value="SIALIC ACID SYNTHASE-RELATED"/>
    <property type="match status" value="1"/>
</dbReference>
<feature type="compositionally biased region" description="Polar residues" evidence="3">
    <location>
        <begin position="29"/>
        <end position="39"/>
    </location>
</feature>
<dbReference type="InterPro" id="IPR001451">
    <property type="entry name" value="Hexapep"/>
</dbReference>
<keyword evidence="2" id="KW-0808">Transferase</keyword>
<dbReference type="GO" id="GO:0016407">
    <property type="term" value="F:acetyltransferase activity"/>
    <property type="evidence" value="ECO:0007669"/>
    <property type="project" value="InterPro"/>
</dbReference>
<dbReference type="Pfam" id="PF00132">
    <property type="entry name" value="Hexapep"/>
    <property type="match status" value="1"/>
</dbReference>
<feature type="domain" description="Maltose/galactoside acetyltransferase" evidence="4">
    <location>
        <begin position="79"/>
        <end position="149"/>
    </location>
</feature>